<dbReference type="InterPro" id="IPR042303">
    <property type="entry name" value="Malonyl_CoA_deC_C_sf"/>
</dbReference>
<feature type="region of interest" description="Disordered" evidence="1">
    <location>
        <begin position="461"/>
        <end position="507"/>
    </location>
</feature>
<dbReference type="Pfam" id="PF17408">
    <property type="entry name" value="MCD_N"/>
    <property type="match status" value="1"/>
</dbReference>
<proteinExistence type="predicted"/>
<dbReference type="RefSeq" id="WP_276509089.1">
    <property type="nucleotide sequence ID" value="NZ_VITR01000005.1"/>
</dbReference>
<sequence>MSSSTFFRSMLTTIADRGRALLRRHGPTVEDLLEDAAKLMPLSGKAPPRRDLPSLCDTLLSGRGEASGVALAEQILDQWAALDAAGQRAFLLDLAYRFGPDPIKLDKAIDAYRAAPGAGTALALHNAAEARRQELFRRLNLAPGGTEAVVRMREVLFRVMADAQGVEKTALEAVDADFSHLLASWFNRGFLVLRHIDWTTPANILEKIIRYEAVHTIRDWDDLRRRLAPADRRCFAFFHPQLLDDPLIFVEVALAPDIPASIDVLLAEGRAPMAAEAATTAVFYSISNCQEGLRGVSFGNFLIKQVVEDLRAELPNLRTFVTLSPVPAFAKWLGQQRADPASTLLAPADKDILAALDRPGWHQDPAVAATVSPVLMQAAAHYFLKAKARGNKPVDPVARFHLGNGARLERMNFLGDLSSKGLAQSHGLMVNYLYKLDDIETNHERYADKGEVVAAAAVRRHLRADAAPDDPKPPKGDGSKPGRPDAVAKRPSPAAADASSPAWPTAV</sequence>
<dbReference type="Gene3D" id="1.20.140.90">
    <property type="entry name" value="Malonyl-CoA decarboxylase, oligemerization domain"/>
    <property type="match status" value="1"/>
</dbReference>
<dbReference type="Proteomes" id="UP000315751">
    <property type="component" value="Unassembled WGS sequence"/>
</dbReference>
<dbReference type="PANTHER" id="PTHR28641:SF1">
    <property type="entry name" value="MALONYL-COA DECARBOXYLASE, MITOCHONDRIAL"/>
    <property type="match status" value="1"/>
</dbReference>
<accession>A0A560HA87</accession>
<feature type="domain" description="Malonyl-CoA decarboxylase C-terminal" evidence="2">
    <location>
        <begin position="189"/>
        <end position="435"/>
    </location>
</feature>
<reference evidence="4 5" key="1">
    <citation type="submission" date="2019-06" db="EMBL/GenBank/DDBJ databases">
        <title>Genomic Encyclopedia of Type Strains, Phase IV (KMG-V): Genome sequencing to study the core and pangenomes of soil and plant-associated prokaryotes.</title>
        <authorList>
            <person name="Whitman W."/>
        </authorList>
    </citation>
    <scope>NUCLEOTIDE SEQUENCE [LARGE SCALE GENOMIC DNA]</scope>
    <source>
        <strain evidence="4 5">BR 11622</strain>
    </source>
</reference>
<dbReference type="EMBL" id="VITR01000005">
    <property type="protein sequence ID" value="TWB43256.1"/>
    <property type="molecule type" value="Genomic_DNA"/>
</dbReference>
<evidence type="ECO:0000259" key="2">
    <source>
        <dbReference type="Pfam" id="PF05292"/>
    </source>
</evidence>
<dbReference type="InterPro" id="IPR038917">
    <property type="entry name" value="Malonyl_CoA_deC"/>
</dbReference>
<keyword evidence="5" id="KW-1185">Reference proteome</keyword>
<organism evidence="4 5">
    <name type="scientific">Nitrospirillum amazonense</name>
    <dbReference type="NCBI Taxonomy" id="28077"/>
    <lineage>
        <taxon>Bacteria</taxon>
        <taxon>Pseudomonadati</taxon>
        <taxon>Pseudomonadota</taxon>
        <taxon>Alphaproteobacteria</taxon>
        <taxon>Rhodospirillales</taxon>
        <taxon>Azospirillaceae</taxon>
        <taxon>Nitrospirillum</taxon>
    </lineage>
</organism>
<comment type="caution">
    <text evidence="4">The sequence shown here is derived from an EMBL/GenBank/DDBJ whole genome shotgun (WGS) entry which is preliminary data.</text>
</comment>
<name>A0A560HA87_9PROT</name>
<dbReference type="GO" id="GO:0050080">
    <property type="term" value="F:malonyl-CoA decarboxylase activity"/>
    <property type="evidence" value="ECO:0007669"/>
    <property type="project" value="InterPro"/>
</dbReference>
<feature type="compositionally biased region" description="Basic and acidic residues" evidence="1">
    <location>
        <begin position="463"/>
        <end position="488"/>
    </location>
</feature>
<dbReference type="InterPro" id="IPR007956">
    <property type="entry name" value="Malonyl_CoA_deC_C"/>
</dbReference>
<dbReference type="AlphaFoldDB" id="A0A560HA87"/>
<dbReference type="InterPro" id="IPR038351">
    <property type="entry name" value="MCD_N_sf"/>
</dbReference>
<dbReference type="PANTHER" id="PTHR28641">
    <property type="match status" value="1"/>
</dbReference>
<dbReference type="InterPro" id="IPR035372">
    <property type="entry name" value="MCD_N"/>
</dbReference>
<evidence type="ECO:0000313" key="5">
    <source>
        <dbReference type="Proteomes" id="UP000315751"/>
    </source>
</evidence>
<evidence type="ECO:0000259" key="3">
    <source>
        <dbReference type="Pfam" id="PF17408"/>
    </source>
</evidence>
<dbReference type="Gene3D" id="3.40.630.150">
    <property type="entry name" value="Malonyl-CoA decarboxylase, catalytic domain"/>
    <property type="match status" value="1"/>
</dbReference>
<dbReference type="GO" id="GO:0006633">
    <property type="term" value="P:fatty acid biosynthetic process"/>
    <property type="evidence" value="ECO:0007669"/>
    <property type="project" value="InterPro"/>
</dbReference>
<feature type="compositionally biased region" description="Low complexity" evidence="1">
    <location>
        <begin position="489"/>
        <end position="507"/>
    </location>
</feature>
<dbReference type="Pfam" id="PF05292">
    <property type="entry name" value="MCD"/>
    <property type="match status" value="1"/>
</dbReference>
<evidence type="ECO:0000313" key="4">
    <source>
        <dbReference type="EMBL" id="TWB43256.1"/>
    </source>
</evidence>
<protein>
    <submittedName>
        <fullName evidence="4">Malonyl-CoA decarboxylase</fullName>
    </submittedName>
</protein>
<feature type="domain" description="Malonyl-CoA decarboxylase N-terminal" evidence="3">
    <location>
        <begin position="98"/>
        <end position="186"/>
    </location>
</feature>
<evidence type="ECO:0000256" key="1">
    <source>
        <dbReference type="SAM" id="MobiDB-lite"/>
    </source>
</evidence>
<gene>
    <name evidence="4" type="ORF">FBZ90_10569</name>
</gene>